<dbReference type="OrthoDB" id="1524821at2"/>
<dbReference type="Proteomes" id="UP000240357">
    <property type="component" value="Unassembled WGS sequence"/>
</dbReference>
<sequence length="179" mass="20406">MRKINEFDIQIATLSDKVHEYDFVIDDAFFALFDQNLVNGGNLRAHIVLDKTDLLLQFEFKISGTVNVTCDRSLDEFDYPIELEELLLVRYGAVEAELDDNVLQIVPGTQALNIAQHLFDYIGLAIPIKKLHPRFYEVDEDPDAENILIYSSGGLNQDTDDEDDDTAGDPRWDVLKKLK</sequence>
<name>A0A2T2YNZ7_9BACT</name>
<comment type="caution">
    <text evidence="2">The sequence shown here is derived from an EMBL/GenBank/DDBJ whole genome shotgun (WGS) entry which is preliminary data.</text>
</comment>
<dbReference type="InterPro" id="IPR003772">
    <property type="entry name" value="YceD"/>
</dbReference>
<dbReference type="AlphaFoldDB" id="A0A2T2YNZ7"/>
<keyword evidence="3" id="KW-1185">Reference proteome</keyword>
<dbReference type="Pfam" id="PF02620">
    <property type="entry name" value="YceD"/>
    <property type="match status" value="1"/>
</dbReference>
<feature type="region of interest" description="Disordered" evidence="1">
    <location>
        <begin position="152"/>
        <end position="179"/>
    </location>
</feature>
<proteinExistence type="predicted"/>
<evidence type="ECO:0000313" key="3">
    <source>
        <dbReference type="Proteomes" id="UP000240357"/>
    </source>
</evidence>
<organism evidence="2 3">
    <name type="scientific">Adhaeribacter arboris</name>
    <dbReference type="NCBI Taxonomy" id="2072846"/>
    <lineage>
        <taxon>Bacteria</taxon>
        <taxon>Pseudomonadati</taxon>
        <taxon>Bacteroidota</taxon>
        <taxon>Cytophagia</taxon>
        <taxon>Cytophagales</taxon>
        <taxon>Hymenobacteraceae</taxon>
        <taxon>Adhaeribacter</taxon>
    </lineage>
</organism>
<gene>
    <name evidence="2" type="ORF">AHMF7605_09510</name>
</gene>
<protein>
    <submittedName>
        <fullName evidence="2">DUF177 domain-containing protein</fullName>
    </submittedName>
</protein>
<evidence type="ECO:0000256" key="1">
    <source>
        <dbReference type="SAM" id="MobiDB-lite"/>
    </source>
</evidence>
<reference evidence="2 3" key="1">
    <citation type="submission" date="2018-03" db="EMBL/GenBank/DDBJ databases">
        <title>Adhaeribacter sp. HMF7605 Genome sequencing and assembly.</title>
        <authorList>
            <person name="Kang H."/>
            <person name="Kang J."/>
            <person name="Cha I."/>
            <person name="Kim H."/>
            <person name="Joh K."/>
        </authorList>
    </citation>
    <scope>NUCLEOTIDE SEQUENCE [LARGE SCALE GENOMIC DNA]</scope>
    <source>
        <strain evidence="2 3">HMF7605</strain>
    </source>
</reference>
<dbReference type="EMBL" id="PYFT01000001">
    <property type="protein sequence ID" value="PSR57237.1"/>
    <property type="molecule type" value="Genomic_DNA"/>
</dbReference>
<feature type="compositionally biased region" description="Basic and acidic residues" evidence="1">
    <location>
        <begin position="168"/>
        <end position="179"/>
    </location>
</feature>
<feature type="compositionally biased region" description="Acidic residues" evidence="1">
    <location>
        <begin position="158"/>
        <end position="167"/>
    </location>
</feature>
<evidence type="ECO:0000313" key="2">
    <source>
        <dbReference type="EMBL" id="PSR57237.1"/>
    </source>
</evidence>
<accession>A0A2T2YNZ7</accession>
<dbReference type="RefSeq" id="WP_106933411.1">
    <property type="nucleotide sequence ID" value="NZ_PYFT01000001.1"/>
</dbReference>